<keyword evidence="1" id="KW-1133">Transmembrane helix</keyword>
<dbReference type="InterPro" id="IPR005625">
    <property type="entry name" value="PepSY-ass_TM"/>
</dbReference>
<dbReference type="EMBL" id="FNZZ01000001">
    <property type="protein sequence ID" value="SEK45188.1"/>
    <property type="molecule type" value="Genomic_DNA"/>
</dbReference>
<sequence>MTKKGGAAAFHRAVWRWHFWAGLIVAPFLLMLSATGAIYLFNDELNDLIYPQLRLVQPHDRSVPVSRMIEAALVAHPGAVSRIDVPATNTRAAVVYVAPRNGAPLRVHVDPGTGRVLGSLVYERTLVGIADELHGSLMIGTVGDRLVELAACWALVLLVTGTILWWPPGAGPRRWRGAGVLWPRFDLRGRRFWRALHGPVGVWSAGLIGFLIVTGLPWAGVSGDLLQRASAATGVGYPPSFRTHNAPHSVPMKAALGHVPWTLEMAPMPKSAAPDQHVGHAGHEAPAATNDVAAIAQVDRVTRLLAARHLSGGYWLYLPSGRAGVYTAITYPDQPQGQRTIYVDRYSLRQIGPEVRFADYGIVGKAVELGVQLHMGNYFGRLNQLLMLVPCVAIWVLTISGVAMWWKRRPRGAIGAPPPISGARATGLLAALVVGGLVLPLFGASLLLVATANLLLDRVRSLGRREPASALAR</sequence>
<feature type="transmembrane region" description="Helical" evidence="1">
    <location>
        <begin position="200"/>
        <end position="221"/>
    </location>
</feature>
<dbReference type="PANTHER" id="PTHR34219">
    <property type="entry name" value="IRON-REGULATED INNER MEMBRANE PROTEIN-RELATED"/>
    <property type="match status" value="1"/>
</dbReference>
<dbReference type="AlphaFoldDB" id="A0A1H7H4M9"/>
<feature type="transmembrane region" description="Helical" evidence="1">
    <location>
        <begin position="385"/>
        <end position="406"/>
    </location>
</feature>
<keyword evidence="1" id="KW-0472">Membrane</keyword>
<feature type="transmembrane region" description="Helical" evidence="1">
    <location>
        <begin position="20"/>
        <end position="41"/>
    </location>
</feature>
<reference evidence="3" key="1">
    <citation type="submission" date="2016-10" db="EMBL/GenBank/DDBJ databases">
        <authorList>
            <person name="Varghese N."/>
            <person name="Submissions S."/>
        </authorList>
    </citation>
    <scope>NUCLEOTIDE SEQUENCE [LARGE SCALE GENOMIC DNA]</scope>
    <source>
        <strain evidence="3">JS21-1</strain>
    </source>
</reference>
<proteinExistence type="predicted"/>
<dbReference type="Pfam" id="PF03929">
    <property type="entry name" value="PepSY_TM"/>
    <property type="match status" value="1"/>
</dbReference>
<dbReference type="STRING" id="1855283.SAMN05216382_0436"/>
<protein>
    <submittedName>
        <fullName evidence="2">Uncharacterized iron-regulated membrane protein</fullName>
    </submittedName>
</protein>
<keyword evidence="1" id="KW-0812">Transmembrane</keyword>
<feature type="transmembrane region" description="Helical" evidence="1">
    <location>
        <begin position="426"/>
        <end position="456"/>
    </location>
</feature>
<dbReference type="RefSeq" id="WP_093002838.1">
    <property type="nucleotide sequence ID" value="NZ_FNZZ01000001.1"/>
</dbReference>
<dbReference type="Proteomes" id="UP000199214">
    <property type="component" value="Unassembled WGS sequence"/>
</dbReference>
<keyword evidence="3" id="KW-1185">Reference proteome</keyword>
<evidence type="ECO:0000313" key="2">
    <source>
        <dbReference type="EMBL" id="SEK45188.1"/>
    </source>
</evidence>
<dbReference type="PANTHER" id="PTHR34219:SF1">
    <property type="entry name" value="PEPSY DOMAIN-CONTAINING PROTEIN"/>
    <property type="match status" value="1"/>
</dbReference>
<name>A0A1H7H4M9_9SPHN</name>
<evidence type="ECO:0000256" key="1">
    <source>
        <dbReference type="SAM" id="Phobius"/>
    </source>
</evidence>
<feature type="transmembrane region" description="Helical" evidence="1">
    <location>
        <begin position="146"/>
        <end position="166"/>
    </location>
</feature>
<evidence type="ECO:0000313" key="3">
    <source>
        <dbReference type="Proteomes" id="UP000199214"/>
    </source>
</evidence>
<gene>
    <name evidence="2" type="ORF">SAMN05216382_0436</name>
</gene>
<organism evidence="2 3">
    <name type="scientific">Sphingomonas palmae</name>
    <dbReference type="NCBI Taxonomy" id="1855283"/>
    <lineage>
        <taxon>Bacteria</taxon>
        <taxon>Pseudomonadati</taxon>
        <taxon>Pseudomonadota</taxon>
        <taxon>Alphaproteobacteria</taxon>
        <taxon>Sphingomonadales</taxon>
        <taxon>Sphingomonadaceae</taxon>
        <taxon>Sphingomonas</taxon>
    </lineage>
</organism>
<accession>A0A1H7H4M9</accession>
<dbReference type="OrthoDB" id="9791166at2"/>